<dbReference type="InterPro" id="IPR001810">
    <property type="entry name" value="F-box_dom"/>
</dbReference>
<protein>
    <recommendedName>
        <fullName evidence="2">F-box domain-containing protein</fullName>
    </recommendedName>
</protein>
<dbReference type="Gene3D" id="2.130.10.10">
    <property type="entry name" value="YVTN repeat-like/Quinoprotein amine dehydrogenase"/>
    <property type="match status" value="1"/>
</dbReference>
<name>A0A165NMD3_9APHY</name>
<dbReference type="SUPFAM" id="SSF50978">
    <property type="entry name" value="WD40 repeat-like"/>
    <property type="match status" value="1"/>
</dbReference>
<reference evidence="3 4" key="1">
    <citation type="journal article" date="2016" name="Mol. Biol. Evol.">
        <title>Comparative Genomics of Early-Diverging Mushroom-Forming Fungi Provides Insights into the Origins of Lignocellulose Decay Capabilities.</title>
        <authorList>
            <person name="Nagy L.G."/>
            <person name="Riley R."/>
            <person name="Tritt A."/>
            <person name="Adam C."/>
            <person name="Daum C."/>
            <person name="Floudas D."/>
            <person name="Sun H."/>
            <person name="Yadav J.S."/>
            <person name="Pangilinan J."/>
            <person name="Larsson K.H."/>
            <person name="Matsuura K."/>
            <person name="Barry K."/>
            <person name="Labutti K."/>
            <person name="Kuo R."/>
            <person name="Ohm R.A."/>
            <person name="Bhattacharya S.S."/>
            <person name="Shirouzu T."/>
            <person name="Yoshinaga Y."/>
            <person name="Martin F.M."/>
            <person name="Grigoriev I.V."/>
            <person name="Hibbett D.S."/>
        </authorList>
    </citation>
    <scope>NUCLEOTIDE SEQUENCE [LARGE SCALE GENOMIC DNA]</scope>
    <source>
        <strain evidence="3 4">L-15889</strain>
    </source>
</reference>
<dbReference type="SMART" id="SM00256">
    <property type="entry name" value="FBOX"/>
    <property type="match status" value="1"/>
</dbReference>
<dbReference type="EMBL" id="KV429079">
    <property type="protein sequence ID" value="KZT67144.1"/>
    <property type="molecule type" value="Genomic_DNA"/>
</dbReference>
<gene>
    <name evidence="3" type="ORF">DAEQUDRAFT_729372</name>
</gene>
<dbReference type="InterPro" id="IPR015943">
    <property type="entry name" value="WD40/YVTN_repeat-like_dom_sf"/>
</dbReference>
<dbReference type="AlphaFoldDB" id="A0A165NMD3"/>
<feature type="region of interest" description="Disordered" evidence="1">
    <location>
        <begin position="420"/>
        <end position="446"/>
    </location>
</feature>
<feature type="region of interest" description="Disordered" evidence="1">
    <location>
        <begin position="1"/>
        <end position="31"/>
    </location>
</feature>
<evidence type="ECO:0000256" key="1">
    <source>
        <dbReference type="SAM" id="MobiDB-lite"/>
    </source>
</evidence>
<dbReference type="Pfam" id="PF25499">
    <property type="entry name" value="Beta-prop_pof12"/>
    <property type="match status" value="1"/>
</dbReference>
<dbReference type="SUPFAM" id="SSF81383">
    <property type="entry name" value="F-box domain"/>
    <property type="match status" value="1"/>
</dbReference>
<feature type="domain" description="F-box" evidence="2">
    <location>
        <begin position="39"/>
        <end position="79"/>
    </location>
</feature>
<sequence>MERSKRPLSPAPLPPPKRLHSPGGSHHSQETQSTFDNLLYDELILVIFSYLSWFDLCAVQRTNRNWARLALDNQLWKNLYLSEYGRPRLRGVRGFIGRADGREVRPLPERARSDNVKDWKWMFRISSNWRTGRCSVENLHTGLGHPGVLLPQTTGNARGLPDEQTFLLLAGSLTISASSRPSTAPRISLASSAHGTHTLRSPSTRVSDPIRITALALDQSPPSATHRIRLISCLSTGEFSIFNVDHHTPAHSSRLLTYVPTTRSARTAPIIQAVYHHPLLVTLSQTFHLSLYDLSDDNVVHTQTLTSFTSHPPSSLVLSAPSPSTYKLVLAYAIPVYPSHWSVGATELLISSSTSADVDARMTVSASRTTRAIDLPQGWIDEHKLRLIREQWARKVACVADTQTDGKWVVLAPGDPLHAPSRSASPTPSFSSESASPPPSPRLAYTSSSMHTASALQLYRLYLPASSSPTAVPKLTFVRSLYGQIGPVSALALADGRCVSLGVNGSIWVWDLEGGTGAEVSGGVEVEDGEEGERVVLSEEERLPSATAVKGTVVFDERRIISSDIDGVRVWRFDV</sequence>
<evidence type="ECO:0000313" key="4">
    <source>
        <dbReference type="Proteomes" id="UP000076727"/>
    </source>
</evidence>
<feature type="compositionally biased region" description="Low complexity" evidence="1">
    <location>
        <begin position="420"/>
        <end position="435"/>
    </location>
</feature>
<proteinExistence type="predicted"/>
<evidence type="ECO:0000313" key="3">
    <source>
        <dbReference type="EMBL" id="KZT67144.1"/>
    </source>
</evidence>
<dbReference type="Proteomes" id="UP000076727">
    <property type="component" value="Unassembled WGS sequence"/>
</dbReference>
<dbReference type="Pfam" id="PF12937">
    <property type="entry name" value="F-box-like"/>
    <property type="match status" value="1"/>
</dbReference>
<keyword evidence="4" id="KW-1185">Reference proteome</keyword>
<dbReference type="Gene3D" id="1.20.1280.50">
    <property type="match status" value="1"/>
</dbReference>
<dbReference type="InterPro" id="IPR036322">
    <property type="entry name" value="WD40_repeat_dom_sf"/>
</dbReference>
<dbReference type="STRING" id="1314783.A0A165NMD3"/>
<evidence type="ECO:0000259" key="2">
    <source>
        <dbReference type="SMART" id="SM00256"/>
    </source>
</evidence>
<dbReference type="InterPro" id="IPR036047">
    <property type="entry name" value="F-box-like_dom_sf"/>
</dbReference>
<dbReference type="OrthoDB" id="3219396at2759"/>
<accession>A0A165NMD3</accession>
<organism evidence="3 4">
    <name type="scientific">Daedalea quercina L-15889</name>
    <dbReference type="NCBI Taxonomy" id="1314783"/>
    <lineage>
        <taxon>Eukaryota</taxon>
        <taxon>Fungi</taxon>
        <taxon>Dikarya</taxon>
        <taxon>Basidiomycota</taxon>
        <taxon>Agaricomycotina</taxon>
        <taxon>Agaricomycetes</taxon>
        <taxon>Polyporales</taxon>
        <taxon>Fomitopsis</taxon>
    </lineage>
</organism>